<name>A0A2G8RG04_9RHOB</name>
<dbReference type="EMBL" id="AWWI01000060">
    <property type="protein sequence ID" value="PIL20526.1"/>
    <property type="molecule type" value="Genomic_DNA"/>
</dbReference>
<evidence type="ECO:0000313" key="2">
    <source>
        <dbReference type="Proteomes" id="UP000231259"/>
    </source>
</evidence>
<dbReference type="RefSeq" id="WP_099910474.1">
    <property type="nucleotide sequence ID" value="NZ_AWWI01000060.1"/>
</dbReference>
<sequence>MADCDIPMTPADHSMFYALIALTSCRIADPDREELILHALTRAWGQSESANPNVAKLAAVARQVVILIKPGVYNHQRARVLLEASAAVERFAEWRLGLSMAHMQPEVAA</sequence>
<keyword evidence="2" id="KW-1185">Reference proteome</keyword>
<proteinExistence type="predicted"/>
<evidence type="ECO:0000313" key="1">
    <source>
        <dbReference type="EMBL" id="PIL20526.1"/>
    </source>
</evidence>
<gene>
    <name evidence="1" type="ORF">P775_08330</name>
</gene>
<dbReference type="AlphaFoldDB" id="A0A2G8RG04"/>
<protein>
    <submittedName>
        <fullName evidence="1">Uncharacterized protein</fullName>
    </submittedName>
</protein>
<accession>A0A2G8RG04</accession>
<dbReference type="Proteomes" id="UP000231259">
    <property type="component" value="Unassembled WGS sequence"/>
</dbReference>
<comment type="caution">
    <text evidence="1">The sequence shown here is derived from an EMBL/GenBank/DDBJ whole genome shotgun (WGS) entry which is preliminary data.</text>
</comment>
<reference evidence="1 2" key="1">
    <citation type="submission" date="2013-09" db="EMBL/GenBank/DDBJ databases">
        <title>Genome sequencing of Phaeobacter antarcticus sp. nov. SM1211.</title>
        <authorList>
            <person name="Zhang X.-Y."/>
            <person name="Liu C."/>
            <person name="Chen X.-L."/>
            <person name="Xie B.-B."/>
            <person name="Qin Q.-L."/>
            <person name="Rong J.-C."/>
            <person name="Zhang Y.-Z."/>
        </authorList>
    </citation>
    <scope>NUCLEOTIDE SEQUENCE [LARGE SCALE GENOMIC DNA]</scope>
    <source>
        <strain evidence="1 2">SM1211</strain>
    </source>
</reference>
<organism evidence="1 2">
    <name type="scientific">Puniceibacterium antarcticum</name>
    <dbReference type="NCBI Taxonomy" id="1206336"/>
    <lineage>
        <taxon>Bacteria</taxon>
        <taxon>Pseudomonadati</taxon>
        <taxon>Pseudomonadota</taxon>
        <taxon>Alphaproteobacteria</taxon>
        <taxon>Rhodobacterales</taxon>
        <taxon>Paracoccaceae</taxon>
        <taxon>Puniceibacterium</taxon>
    </lineage>
</organism>